<protein>
    <submittedName>
        <fullName evidence="1">Uncharacterized protein</fullName>
    </submittedName>
</protein>
<proteinExistence type="predicted"/>
<sequence>MAAPAPTPCDIAWSHIQIDSVLPPLHADATAEQWSTAFTTRGELCKLLLSVDLPRFMAWPDVGQPQEVRALARRAVEQSREQHQRLTMRTGLPRLYEQDAYLNTFVGVARAMRPFCSMMDRQDVNRMLRSYVDSICNKMTSSAKTAEQGDQTTYLCARHWATLDPLRRAAGVLAAKAYYERIEFAAQLRLHPAVPPLFVRRAVIFTLK</sequence>
<accession>A0A1Y2E913</accession>
<keyword evidence="2" id="KW-1185">Reference proteome</keyword>
<gene>
    <name evidence="1" type="ORF">BCR35DRAFT_334400</name>
</gene>
<comment type="caution">
    <text evidence="1">The sequence shown here is derived from an EMBL/GenBank/DDBJ whole genome shotgun (WGS) entry which is preliminary data.</text>
</comment>
<dbReference type="Proteomes" id="UP000193467">
    <property type="component" value="Unassembled WGS sequence"/>
</dbReference>
<evidence type="ECO:0000313" key="1">
    <source>
        <dbReference type="EMBL" id="ORY68032.1"/>
    </source>
</evidence>
<organism evidence="1 2">
    <name type="scientific">Leucosporidium creatinivorum</name>
    <dbReference type="NCBI Taxonomy" id="106004"/>
    <lineage>
        <taxon>Eukaryota</taxon>
        <taxon>Fungi</taxon>
        <taxon>Dikarya</taxon>
        <taxon>Basidiomycota</taxon>
        <taxon>Pucciniomycotina</taxon>
        <taxon>Microbotryomycetes</taxon>
        <taxon>Leucosporidiales</taxon>
        <taxon>Leucosporidium</taxon>
    </lineage>
</organism>
<evidence type="ECO:0000313" key="2">
    <source>
        <dbReference type="Proteomes" id="UP000193467"/>
    </source>
</evidence>
<reference evidence="1 2" key="1">
    <citation type="submission" date="2016-07" db="EMBL/GenBank/DDBJ databases">
        <title>Pervasive Adenine N6-methylation of Active Genes in Fungi.</title>
        <authorList>
            <consortium name="DOE Joint Genome Institute"/>
            <person name="Mondo S.J."/>
            <person name="Dannebaum R.O."/>
            <person name="Kuo R.C."/>
            <person name="Labutti K."/>
            <person name="Haridas S."/>
            <person name="Kuo A."/>
            <person name="Salamov A."/>
            <person name="Ahrendt S.R."/>
            <person name="Lipzen A."/>
            <person name="Sullivan W."/>
            <person name="Andreopoulos W.B."/>
            <person name="Clum A."/>
            <person name="Lindquist E."/>
            <person name="Daum C."/>
            <person name="Ramamoorthy G.K."/>
            <person name="Gryganskyi A."/>
            <person name="Culley D."/>
            <person name="Magnuson J.K."/>
            <person name="James T.Y."/>
            <person name="O'Malley M.A."/>
            <person name="Stajich J.E."/>
            <person name="Spatafora J.W."/>
            <person name="Visel A."/>
            <person name="Grigoriev I.V."/>
        </authorList>
    </citation>
    <scope>NUCLEOTIDE SEQUENCE [LARGE SCALE GENOMIC DNA]</scope>
    <source>
        <strain evidence="1 2">62-1032</strain>
    </source>
</reference>
<dbReference type="InParanoid" id="A0A1Y2E913"/>
<dbReference type="EMBL" id="MCGR01000059">
    <property type="protein sequence ID" value="ORY68032.1"/>
    <property type="molecule type" value="Genomic_DNA"/>
</dbReference>
<name>A0A1Y2E913_9BASI</name>
<dbReference type="AlphaFoldDB" id="A0A1Y2E913"/>